<dbReference type="EMBL" id="BNJJ01000004">
    <property type="protein sequence ID" value="GHO83775.1"/>
    <property type="molecule type" value="Genomic_DNA"/>
</dbReference>
<dbReference type="Proteomes" id="UP000635565">
    <property type="component" value="Unassembled WGS sequence"/>
</dbReference>
<dbReference type="SUPFAM" id="SSF46785">
    <property type="entry name" value="Winged helix' DNA-binding domain"/>
    <property type="match status" value="1"/>
</dbReference>
<reference evidence="6 7" key="1">
    <citation type="journal article" date="2021" name="Int. J. Syst. Evol. Microbiol.">
        <title>Reticulibacter mediterranei gen. nov., sp. nov., within the new family Reticulibacteraceae fam. nov., and Ktedonospora formicarum gen. nov., sp. nov., Ktedonobacter robiniae sp. nov., Dictyobacter formicarum sp. nov. and Dictyobacter arantiisoli sp. nov., belonging to the class Ktedonobacteria.</title>
        <authorList>
            <person name="Yabe S."/>
            <person name="Zheng Y."/>
            <person name="Wang C.M."/>
            <person name="Sakai Y."/>
            <person name="Abe K."/>
            <person name="Yokota A."/>
            <person name="Donadio S."/>
            <person name="Cavaletti L."/>
            <person name="Monciardini P."/>
        </authorList>
    </citation>
    <scope>NUCLEOTIDE SEQUENCE [LARGE SCALE GENOMIC DNA]</scope>
    <source>
        <strain evidence="6 7">SOSP1-9</strain>
    </source>
</reference>
<evidence type="ECO:0000256" key="3">
    <source>
        <dbReference type="ARBA" id="ARBA00023125"/>
    </source>
</evidence>
<dbReference type="Gene3D" id="1.10.10.10">
    <property type="entry name" value="Winged helix-like DNA-binding domain superfamily/Winged helix DNA-binding domain"/>
    <property type="match status" value="1"/>
</dbReference>
<keyword evidence="2" id="KW-0805">Transcription regulation</keyword>
<sequence length="80" mass="8941">MMKLLSYVVLAHRLHFTQAAEELAIAQPALSQQIQALEREIGVRLFERSSRSIRLTSAGQGLLVHAERVLADVDTLVMDK</sequence>
<dbReference type="Pfam" id="PF00126">
    <property type="entry name" value="HTH_1"/>
    <property type="match status" value="1"/>
</dbReference>
<evidence type="ECO:0000256" key="4">
    <source>
        <dbReference type="ARBA" id="ARBA00023163"/>
    </source>
</evidence>
<keyword evidence="3" id="KW-0238">DNA-binding</keyword>
<accession>A0ABQ3VDA0</accession>
<dbReference type="InterPro" id="IPR036388">
    <property type="entry name" value="WH-like_DNA-bd_sf"/>
</dbReference>
<dbReference type="PANTHER" id="PTHR30346:SF29">
    <property type="entry name" value="LYSR SUBSTRATE-BINDING"/>
    <property type="match status" value="1"/>
</dbReference>
<comment type="similarity">
    <text evidence="1">Belongs to the LysR transcriptional regulatory family.</text>
</comment>
<comment type="caution">
    <text evidence="6">The sequence shown here is derived from an EMBL/GenBank/DDBJ whole genome shotgun (WGS) entry which is preliminary data.</text>
</comment>
<dbReference type="PRINTS" id="PR00039">
    <property type="entry name" value="HTHLYSR"/>
</dbReference>
<dbReference type="RefSeq" id="WP_201361427.1">
    <property type="nucleotide sequence ID" value="NZ_BNJJ01000004.1"/>
</dbReference>
<evidence type="ECO:0000256" key="2">
    <source>
        <dbReference type="ARBA" id="ARBA00023015"/>
    </source>
</evidence>
<keyword evidence="7" id="KW-1185">Reference proteome</keyword>
<feature type="domain" description="HTH lysR-type" evidence="5">
    <location>
        <begin position="1"/>
        <end position="56"/>
    </location>
</feature>
<organism evidence="6 7">
    <name type="scientific">Dictyobacter formicarum</name>
    <dbReference type="NCBI Taxonomy" id="2778368"/>
    <lineage>
        <taxon>Bacteria</taxon>
        <taxon>Bacillati</taxon>
        <taxon>Chloroflexota</taxon>
        <taxon>Ktedonobacteria</taxon>
        <taxon>Ktedonobacterales</taxon>
        <taxon>Dictyobacteraceae</taxon>
        <taxon>Dictyobacter</taxon>
    </lineage>
</organism>
<dbReference type="PANTHER" id="PTHR30346">
    <property type="entry name" value="TRANSCRIPTIONAL DUAL REGULATOR HCAR-RELATED"/>
    <property type="match status" value="1"/>
</dbReference>
<dbReference type="PROSITE" id="PS50931">
    <property type="entry name" value="HTH_LYSR"/>
    <property type="match status" value="1"/>
</dbReference>
<gene>
    <name evidence="6" type="ORF">KSZ_17810</name>
</gene>
<evidence type="ECO:0000256" key="1">
    <source>
        <dbReference type="ARBA" id="ARBA00009437"/>
    </source>
</evidence>
<protein>
    <recommendedName>
        <fullName evidence="5">HTH lysR-type domain-containing protein</fullName>
    </recommendedName>
</protein>
<evidence type="ECO:0000259" key="5">
    <source>
        <dbReference type="PROSITE" id="PS50931"/>
    </source>
</evidence>
<evidence type="ECO:0000313" key="7">
    <source>
        <dbReference type="Proteomes" id="UP000635565"/>
    </source>
</evidence>
<proteinExistence type="inferred from homology"/>
<evidence type="ECO:0000313" key="6">
    <source>
        <dbReference type="EMBL" id="GHO83775.1"/>
    </source>
</evidence>
<name>A0ABQ3VDA0_9CHLR</name>
<keyword evidence="4" id="KW-0804">Transcription</keyword>
<dbReference type="InterPro" id="IPR000847">
    <property type="entry name" value="LysR_HTH_N"/>
</dbReference>
<dbReference type="InterPro" id="IPR036390">
    <property type="entry name" value="WH_DNA-bd_sf"/>
</dbReference>